<evidence type="ECO:0000256" key="13">
    <source>
        <dbReference type="NCBIfam" id="TIGR00445"/>
    </source>
</evidence>
<proteinExistence type="inferred from homology"/>
<dbReference type="InterPro" id="IPR018480">
    <property type="entry name" value="PNAcMuramoyl-5peptid_Trfase_CS"/>
</dbReference>
<evidence type="ECO:0000256" key="3">
    <source>
        <dbReference type="ARBA" id="ARBA00022618"/>
    </source>
</evidence>
<keyword evidence="6 12" id="KW-0133">Cell shape</keyword>
<dbReference type="InterPro" id="IPR000715">
    <property type="entry name" value="Glycosyl_transferase_4"/>
</dbReference>
<dbReference type="PANTHER" id="PTHR22926:SF5">
    <property type="entry name" value="PHOSPHO-N-ACETYLMURAMOYL-PENTAPEPTIDE-TRANSFERASE HOMOLOG"/>
    <property type="match status" value="1"/>
</dbReference>
<dbReference type="GO" id="GO:0071555">
    <property type="term" value="P:cell wall organization"/>
    <property type="evidence" value="ECO:0007669"/>
    <property type="project" value="UniProtKB-KW"/>
</dbReference>
<dbReference type="HAMAP" id="MF_00038">
    <property type="entry name" value="MraY"/>
    <property type="match status" value="1"/>
</dbReference>
<feature type="binding site" evidence="14">
    <location>
        <position position="231"/>
    </location>
    <ligand>
        <name>Mg(2+)</name>
        <dbReference type="ChEBI" id="CHEBI:18420"/>
    </ligand>
</feature>
<evidence type="ECO:0000256" key="8">
    <source>
        <dbReference type="ARBA" id="ARBA00022989"/>
    </source>
</evidence>
<keyword evidence="10 12" id="KW-0131">Cell cycle</keyword>
<evidence type="ECO:0000256" key="11">
    <source>
        <dbReference type="ARBA" id="ARBA00023316"/>
    </source>
</evidence>
<evidence type="ECO:0000256" key="12">
    <source>
        <dbReference type="HAMAP-Rule" id="MF_00038"/>
    </source>
</evidence>
<keyword evidence="12 14" id="KW-0479">Metal-binding</keyword>
<dbReference type="AlphaFoldDB" id="A0A518C0N3"/>
<evidence type="ECO:0000256" key="5">
    <source>
        <dbReference type="ARBA" id="ARBA00022692"/>
    </source>
</evidence>
<evidence type="ECO:0000256" key="9">
    <source>
        <dbReference type="ARBA" id="ARBA00023136"/>
    </source>
</evidence>
<dbReference type="Pfam" id="PF00953">
    <property type="entry name" value="Glycos_transf_4"/>
    <property type="match status" value="1"/>
</dbReference>
<dbReference type="GO" id="GO:0008963">
    <property type="term" value="F:phospho-N-acetylmuramoyl-pentapeptide-transferase activity"/>
    <property type="evidence" value="ECO:0007669"/>
    <property type="project" value="UniProtKB-UniRule"/>
</dbReference>
<comment type="cofactor">
    <cofactor evidence="12 14">
        <name>Mg(2+)</name>
        <dbReference type="ChEBI" id="CHEBI:18420"/>
    </cofactor>
</comment>
<feature type="transmembrane region" description="Helical" evidence="12">
    <location>
        <begin position="306"/>
        <end position="327"/>
    </location>
</feature>
<protein>
    <recommendedName>
        <fullName evidence="12 13">Phospho-N-acetylmuramoyl-pentapeptide-transferase</fullName>
        <ecNumber evidence="12 13">2.7.8.13</ecNumber>
    </recommendedName>
    <alternativeName>
        <fullName evidence="12">UDP-MurNAc-pentapeptide phosphotransferase</fullName>
    </alternativeName>
</protein>
<feature type="transmembrane region" description="Helical" evidence="12">
    <location>
        <begin position="383"/>
        <end position="401"/>
    </location>
</feature>
<keyword evidence="7 12" id="KW-0573">Peptidoglycan synthesis</keyword>
<accession>A0A518C0N3</accession>
<keyword evidence="4 12" id="KW-0808">Transferase</keyword>
<dbReference type="GO" id="GO:0046872">
    <property type="term" value="F:metal ion binding"/>
    <property type="evidence" value="ECO:0007669"/>
    <property type="project" value="UniProtKB-KW"/>
</dbReference>
<keyword evidence="11 12" id="KW-0961">Cell wall biogenesis/degradation</keyword>
<feature type="binding site" evidence="14">
    <location>
        <position position="310"/>
    </location>
    <ligand>
        <name>Mg(2+)</name>
        <dbReference type="ChEBI" id="CHEBI:18420"/>
    </ligand>
</feature>
<feature type="transmembrane region" description="Helical" evidence="12">
    <location>
        <begin position="106"/>
        <end position="127"/>
    </location>
</feature>
<keyword evidence="5 12" id="KW-0812">Transmembrane</keyword>
<dbReference type="KEGG" id="mcad:Pan265_26580"/>
<comment type="subcellular location">
    <subcellularLocation>
        <location evidence="12">Cell membrane</location>
        <topology evidence="12">Multi-pass membrane protein</topology>
    </subcellularLocation>
    <subcellularLocation>
        <location evidence="1">Membrane</location>
        <topology evidence="1">Multi-pass membrane protein</topology>
    </subcellularLocation>
</comment>
<evidence type="ECO:0000256" key="14">
    <source>
        <dbReference type="PIRSR" id="PIRSR600715-1"/>
    </source>
</evidence>
<dbReference type="EC" id="2.7.8.13" evidence="12 13"/>
<evidence type="ECO:0000256" key="10">
    <source>
        <dbReference type="ARBA" id="ARBA00023306"/>
    </source>
</evidence>
<feature type="transmembrane region" description="Helical" evidence="12">
    <location>
        <begin position="148"/>
        <end position="166"/>
    </location>
</feature>
<keyword evidence="8 12" id="KW-1133">Transmembrane helix</keyword>
<dbReference type="GO" id="GO:0051992">
    <property type="term" value="F:UDP-N-acetylmuramoyl-L-alanyl-D-glutamyl-meso-2,6-diaminopimelyl-D-alanyl-D-alanine:undecaprenyl-phosphate transferase activity"/>
    <property type="evidence" value="ECO:0007669"/>
    <property type="project" value="RHEA"/>
</dbReference>
<dbReference type="RefSeq" id="WP_145446943.1">
    <property type="nucleotide sequence ID" value="NZ_CP036280.1"/>
</dbReference>
<dbReference type="GO" id="GO:0005886">
    <property type="term" value="C:plasma membrane"/>
    <property type="evidence" value="ECO:0007669"/>
    <property type="project" value="UniProtKB-SubCell"/>
</dbReference>
<feature type="transmembrane region" description="Helical" evidence="12">
    <location>
        <begin position="30"/>
        <end position="47"/>
    </location>
</feature>
<evidence type="ECO:0000256" key="7">
    <source>
        <dbReference type="ARBA" id="ARBA00022984"/>
    </source>
</evidence>
<dbReference type="GO" id="GO:0008360">
    <property type="term" value="P:regulation of cell shape"/>
    <property type="evidence" value="ECO:0007669"/>
    <property type="project" value="UniProtKB-KW"/>
</dbReference>
<dbReference type="PROSITE" id="PS01348">
    <property type="entry name" value="MRAY_2"/>
    <property type="match status" value="1"/>
</dbReference>
<dbReference type="EMBL" id="CP036280">
    <property type="protein sequence ID" value="QDU72784.1"/>
    <property type="molecule type" value="Genomic_DNA"/>
</dbReference>
<dbReference type="InterPro" id="IPR003524">
    <property type="entry name" value="PNAcMuramoyl-5peptid_Trfase"/>
</dbReference>
<comment type="catalytic activity">
    <reaction evidence="12">
        <text>UDP-N-acetyl-alpha-D-muramoyl-L-alanyl-gamma-D-glutamyl-meso-2,6-diaminopimeloyl-D-alanyl-D-alanine + di-trans,octa-cis-undecaprenyl phosphate = di-trans,octa-cis-undecaprenyl diphospho-N-acetyl-alpha-D-muramoyl-L-alanyl-D-glutamyl-meso-2,6-diaminopimeloyl-D-alanyl-D-alanine + UMP</text>
        <dbReference type="Rhea" id="RHEA:28386"/>
        <dbReference type="ChEBI" id="CHEBI:57865"/>
        <dbReference type="ChEBI" id="CHEBI:60392"/>
        <dbReference type="ChEBI" id="CHEBI:61386"/>
        <dbReference type="ChEBI" id="CHEBI:61387"/>
        <dbReference type="EC" id="2.7.8.13"/>
    </reaction>
</comment>
<evidence type="ECO:0000313" key="15">
    <source>
        <dbReference type="EMBL" id="QDU72784.1"/>
    </source>
</evidence>
<keyword evidence="9 12" id="KW-0472">Membrane</keyword>
<name>A0A518C0N3_9BACT</name>
<evidence type="ECO:0000256" key="2">
    <source>
        <dbReference type="ARBA" id="ARBA00005583"/>
    </source>
</evidence>
<dbReference type="UniPathway" id="UPA00219"/>
<evidence type="ECO:0000256" key="6">
    <source>
        <dbReference type="ARBA" id="ARBA00022960"/>
    </source>
</evidence>
<keyword evidence="12 14" id="KW-0460">Magnesium</keyword>
<dbReference type="Proteomes" id="UP000320386">
    <property type="component" value="Chromosome"/>
</dbReference>
<keyword evidence="12" id="KW-1003">Cell membrane</keyword>
<feature type="transmembrane region" description="Helical" evidence="12">
    <location>
        <begin position="82"/>
        <end position="100"/>
    </location>
</feature>
<gene>
    <name evidence="12 15" type="primary">mraY</name>
    <name evidence="15" type="ORF">Pan265_26580</name>
</gene>
<dbReference type="NCBIfam" id="TIGR00445">
    <property type="entry name" value="mraY"/>
    <property type="match status" value="1"/>
</dbReference>
<evidence type="ECO:0000313" key="16">
    <source>
        <dbReference type="Proteomes" id="UP000320386"/>
    </source>
</evidence>
<keyword evidence="16" id="KW-1185">Reference proteome</keyword>
<organism evidence="15 16">
    <name type="scientific">Mucisphaera calidilacus</name>
    <dbReference type="NCBI Taxonomy" id="2527982"/>
    <lineage>
        <taxon>Bacteria</taxon>
        <taxon>Pseudomonadati</taxon>
        <taxon>Planctomycetota</taxon>
        <taxon>Phycisphaerae</taxon>
        <taxon>Phycisphaerales</taxon>
        <taxon>Phycisphaeraceae</taxon>
        <taxon>Mucisphaera</taxon>
    </lineage>
</organism>
<dbReference type="CDD" id="cd06852">
    <property type="entry name" value="GT_MraY"/>
    <property type="match status" value="1"/>
</dbReference>
<comment type="similarity">
    <text evidence="2 12">Belongs to the glycosyltransferase 4 family. MraY subfamily.</text>
</comment>
<dbReference type="GO" id="GO:0009252">
    <property type="term" value="P:peptidoglycan biosynthetic process"/>
    <property type="evidence" value="ECO:0007669"/>
    <property type="project" value="UniProtKB-UniRule"/>
</dbReference>
<dbReference type="PANTHER" id="PTHR22926">
    <property type="entry name" value="PHOSPHO-N-ACETYLMURAMOYL-PENTAPEPTIDE-TRANSFERASE"/>
    <property type="match status" value="1"/>
</dbReference>
<sequence length="404" mass="44665">MIYHLIEALGTWIDQSALLGPLAVFRYVEFRALLAVILAFTIVLTFGERTIRWLLKQKIQDNPEFHNNSLNELMARKGNTPTMGGILISAAILASTLLLADLSSFYVQMGLICLVWLFGVGLWDDWWKLTSARRKPGTRDGLHSWEKLILQVGLAVLLGIFIHHHGENKFGGLTDYDYAATMAHSLTLPFFKTWVWTGEAFVPSEYLIVLGPVAFVFVAVIVIVGMSNAVNLTDGMDGLASGIMVIVAFAFLVLCLIAGFTLNEFVLAKYLLVPYIPLSDELAILAGSMAGACLGFLWFNCHPARVFMGDSGSLPLGGLIGFIAVVIRQEFLLLLIGGIYVLEALSVILQVGYFKLTKGKRIFRCAPIHHHFHLGGWTEQQTVIRFWLITALLVAIALATIKLR</sequence>
<reference evidence="15 16" key="1">
    <citation type="submission" date="2019-02" db="EMBL/GenBank/DDBJ databases">
        <title>Deep-cultivation of Planctomycetes and their phenomic and genomic characterization uncovers novel biology.</title>
        <authorList>
            <person name="Wiegand S."/>
            <person name="Jogler M."/>
            <person name="Boedeker C."/>
            <person name="Pinto D."/>
            <person name="Vollmers J."/>
            <person name="Rivas-Marin E."/>
            <person name="Kohn T."/>
            <person name="Peeters S.H."/>
            <person name="Heuer A."/>
            <person name="Rast P."/>
            <person name="Oberbeckmann S."/>
            <person name="Bunk B."/>
            <person name="Jeske O."/>
            <person name="Meyerdierks A."/>
            <person name="Storesund J.E."/>
            <person name="Kallscheuer N."/>
            <person name="Luecker S."/>
            <person name="Lage O.M."/>
            <person name="Pohl T."/>
            <person name="Merkel B.J."/>
            <person name="Hornburger P."/>
            <person name="Mueller R.-W."/>
            <person name="Bruemmer F."/>
            <person name="Labrenz M."/>
            <person name="Spormann A.M."/>
            <person name="Op den Camp H."/>
            <person name="Overmann J."/>
            <person name="Amann R."/>
            <person name="Jetten M.S.M."/>
            <person name="Mascher T."/>
            <person name="Medema M.H."/>
            <person name="Devos D.P."/>
            <person name="Kaster A.-K."/>
            <person name="Ovreas L."/>
            <person name="Rohde M."/>
            <person name="Galperin M.Y."/>
            <person name="Jogler C."/>
        </authorList>
    </citation>
    <scope>NUCLEOTIDE SEQUENCE [LARGE SCALE GENOMIC DNA]</scope>
    <source>
        <strain evidence="15 16">Pan265</strain>
    </source>
</reference>
<dbReference type="OrthoDB" id="9805475at2"/>
<feature type="transmembrane region" description="Helical" evidence="12">
    <location>
        <begin position="282"/>
        <end position="299"/>
    </location>
</feature>
<comment type="function">
    <text evidence="12">Catalyzes the initial step of the lipid cycle reactions in the biosynthesis of the cell wall peptidoglycan: transfers peptidoglycan precursor phospho-MurNAc-pentapeptide from UDP-MurNAc-pentapeptide onto the lipid carrier undecaprenyl phosphate, yielding undecaprenyl-pyrophosphoryl-MurNAc-pentapeptide, known as lipid I.</text>
</comment>
<feature type="transmembrane region" description="Helical" evidence="12">
    <location>
        <begin position="333"/>
        <end position="354"/>
    </location>
</feature>
<dbReference type="GO" id="GO:0051301">
    <property type="term" value="P:cell division"/>
    <property type="evidence" value="ECO:0007669"/>
    <property type="project" value="UniProtKB-KW"/>
</dbReference>
<comment type="pathway">
    <text evidence="12">Cell wall biogenesis; peptidoglycan biosynthesis.</text>
</comment>
<keyword evidence="3 12" id="KW-0132">Cell division</keyword>
<evidence type="ECO:0000256" key="1">
    <source>
        <dbReference type="ARBA" id="ARBA00004141"/>
    </source>
</evidence>
<evidence type="ECO:0000256" key="4">
    <source>
        <dbReference type="ARBA" id="ARBA00022679"/>
    </source>
</evidence>
<feature type="transmembrane region" description="Helical" evidence="12">
    <location>
        <begin position="206"/>
        <end position="226"/>
    </location>
</feature>
<feature type="transmembrane region" description="Helical" evidence="12">
    <location>
        <begin position="238"/>
        <end position="262"/>
    </location>
</feature>